<keyword evidence="6" id="KW-0479">Metal-binding</keyword>
<evidence type="ECO:0000256" key="13">
    <source>
        <dbReference type="ARBA" id="ARBA00023242"/>
    </source>
</evidence>
<sequence>MSSPRYTPRSRFPFLLCNSLSLDIESVLVLMSHLEEGETERCLKNGESAPSCSVDGQSEAANVSASKSFFKENLVEQKNAKRKSAMTLEEMYNGQHDFEDDEDDDSDWEPSALPDHNVVEIPKWFCLNCTMVNIGDDLHCDVCGEHRESGILKRGHLASPFCGAEGLTEDDAHAADGLQGPSLQSFASDNATAIGFDERMLLHEEVVMKSHPHPERPDRVRAIAASLAAAGRCYPISAREIKREELLMVHSVENIEAVELTSHVLSSYFTPDTYANQYSARAARLAAGLCFDLAAAICSGSAKNGFALAMGFCLHNNAAVAASAAQIAGAKKVLIIDWDVHHGNGTQEIFEKNKSVRPHCDLLILLIPFHNSKFS</sequence>
<dbReference type="AlphaFoldDB" id="A0AAW2VNS4"/>
<dbReference type="GO" id="GO:0000118">
    <property type="term" value="C:histone deacetylase complex"/>
    <property type="evidence" value="ECO:0007669"/>
    <property type="project" value="TreeGrafter"/>
</dbReference>
<dbReference type="GO" id="GO:0008270">
    <property type="term" value="F:zinc ion binding"/>
    <property type="evidence" value="ECO:0007669"/>
    <property type="project" value="UniProtKB-KW"/>
</dbReference>
<dbReference type="InterPro" id="IPR023696">
    <property type="entry name" value="Ureohydrolase_dom_sf"/>
</dbReference>
<protein>
    <recommendedName>
        <fullName evidence="4">histone deacetylase</fullName>
        <ecNumber evidence="4">3.5.1.98</ecNumber>
    </recommendedName>
</protein>
<evidence type="ECO:0000256" key="1">
    <source>
        <dbReference type="ARBA" id="ARBA00001947"/>
    </source>
</evidence>
<gene>
    <name evidence="15" type="ORF">Sradi_0738700</name>
</gene>
<dbReference type="EMBL" id="JACGWJ010000003">
    <property type="protein sequence ID" value="KAL0431127.1"/>
    <property type="molecule type" value="Genomic_DNA"/>
</dbReference>
<evidence type="ECO:0000256" key="2">
    <source>
        <dbReference type="ARBA" id="ARBA00004123"/>
    </source>
</evidence>
<keyword evidence="12" id="KW-0804">Transcription</keyword>
<evidence type="ECO:0000256" key="3">
    <source>
        <dbReference type="ARBA" id="ARBA00007738"/>
    </source>
</evidence>
<keyword evidence="7" id="KW-0863">Zinc-finger</keyword>
<reference evidence="15" key="1">
    <citation type="submission" date="2020-06" db="EMBL/GenBank/DDBJ databases">
        <authorList>
            <person name="Li T."/>
            <person name="Hu X."/>
            <person name="Zhang T."/>
            <person name="Song X."/>
            <person name="Zhang H."/>
            <person name="Dai N."/>
            <person name="Sheng W."/>
            <person name="Hou X."/>
            <person name="Wei L."/>
        </authorList>
    </citation>
    <scope>NUCLEOTIDE SEQUENCE</scope>
    <source>
        <strain evidence="15">G02</strain>
        <tissue evidence="15">Leaf</tissue>
    </source>
</reference>
<comment type="cofactor">
    <cofactor evidence="1">
        <name>Zn(2+)</name>
        <dbReference type="ChEBI" id="CHEBI:29105"/>
    </cofactor>
</comment>
<dbReference type="PANTHER" id="PTHR10625:SF5">
    <property type="entry name" value="HISTONE DEACETYLASE"/>
    <property type="match status" value="1"/>
</dbReference>
<evidence type="ECO:0000256" key="7">
    <source>
        <dbReference type="ARBA" id="ARBA00022771"/>
    </source>
</evidence>
<evidence type="ECO:0000256" key="4">
    <source>
        <dbReference type="ARBA" id="ARBA00012111"/>
    </source>
</evidence>
<keyword evidence="9" id="KW-0862">Zinc</keyword>
<dbReference type="InterPro" id="IPR000286">
    <property type="entry name" value="HDACs"/>
</dbReference>
<dbReference type="GO" id="GO:0040029">
    <property type="term" value="P:epigenetic regulation of gene expression"/>
    <property type="evidence" value="ECO:0007669"/>
    <property type="project" value="TreeGrafter"/>
</dbReference>
<keyword evidence="11" id="KW-0805">Transcription regulation</keyword>
<dbReference type="Gene3D" id="3.40.800.20">
    <property type="entry name" value="Histone deacetylase domain"/>
    <property type="match status" value="1"/>
</dbReference>
<keyword evidence="5" id="KW-0678">Repressor</keyword>
<evidence type="ECO:0000256" key="9">
    <source>
        <dbReference type="ARBA" id="ARBA00022833"/>
    </source>
</evidence>
<evidence type="ECO:0000256" key="5">
    <source>
        <dbReference type="ARBA" id="ARBA00022491"/>
    </source>
</evidence>
<dbReference type="InterPro" id="IPR037138">
    <property type="entry name" value="His_deacetylse_dom_sf"/>
</dbReference>
<evidence type="ECO:0000256" key="10">
    <source>
        <dbReference type="ARBA" id="ARBA00022853"/>
    </source>
</evidence>
<evidence type="ECO:0000256" key="12">
    <source>
        <dbReference type="ARBA" id="ARBA00023163"/>
    </source>
</evidence>
<reference evidence="15" key="2">
    <citation type="journal article" date="2024" name="Plant">
        <title>Genomic evolution and insights into agronomic trait innovations of Sesamum species.</title>
        <authorList>
            <person name="Miao H."/>
            <person name="Wang L."/>
            <person name="Qu L."/>
            <person name="Liu H."/>
            <person name="Sun Y."/>
            <person name="Le M."/>
            <person name="Wang Q."/>
            <person name="Wei S."/>
            <person name="Zheng Y."/>
            <person name="Lin W."/>
            <person name="Duan Y."/>
            <person name="Cao H."/>
            <person name="Xiong S."/>
            <person name="Wang X."/>
            <person name="Wei L."/>
            <person name="Li C."/>
            <person name="Ma Q."/>
            <person name="Ju M."/>
            <person name="Zhao R."/>
            <person name="Li G."/>
            <person name="Mu C."/>
            <person name="Tian Q."/>
            <person name="Mei H."/>
            <person name="Zhang T."/>
            <person name="Gao T."/>
            <person name="Zhang H."/>
        </authorList>
    </citation>
    <scope>NUCLEOTIDE SEQUENCE</scope>
    <source>
        <strain evidence="15">G02</strain>
    </source>
</reference>
<dbReference type="InterPro" id="IPR023801">
    <property type="entry name" value="His_deacetylse_dom"/>
</dbReference>
<name>A0AAW2VNS4_SESRA</name>
<evidence type="ECO:0000256" key="11">
    <source>
        <dbReference type="ARBA" id="ARBA00023015"/>
    </source>
</evidence>
<dbReference type="PRINTS" id="PR01270">
    <property type="entry name" value="HDASUPER"/>
</dbReference>
<organism evidence="15">
    <name type="scientific">Sesamum radiatum</name>
    <name type="common">Black benniseed</name>
    <dbReference type="NCBI Taxonomy" id="300843"/>
    <lineage>
        <taxon>Eukaryota</taxon>
        <taxon>Viridiplantae</taxon>
        <taxon>Streptophyta</taxon>
        <taxon>Embryophyta</taxon>
        <taxon>Tracheophyta</taxon>
        <taxon>Spermatophyta</taxon>
        <taxon>Magnoliopsida</taxon>
        <taxon>eudicotyledons</taxon>
        <taxon>Gunneridae</taxon>
        <taxon>Pentapetalae</taxon>
        <taxon>asterids</taxon>
        <taxon>lamiids</taxon>
        <taxon>Lamiales</taxon>
        <taxon>Pedaliaceae</taxon>
        <taxon>Sesamum</taxon>
    </lineage>
</organism>
<keyword evidence="10" id="KW-0156">Chromatin regulator</keyword>
<dbReference type="PROSITE" id="PS01358">
    <property type="entry name" value="ZF_RANBP2_1"/>
    <property type="match status" value="1"/>
</dbReference>
<feature type="domain" description="RanBP2-type" evidence="14">
    <location>
        <begin position="124"/>
        <end position="143"/>
    </location>
</feature>
<evidence type="ECO:0000259" key="14">
    <source>
        <dbReference type="PROSITE" id="PS01358"/>
    </source>
</evidence>
<dbReference type="GO" id="GO:0141221">
    <property type="term" value="F:histone deacetylase activity, hydrolytic mechanism"/>
    <property type="evidence" value="ECO:0007669"/>
    <property type="project" value="UniProtKB-EC"/>
</dbReference>
<evidence type="ECO:0000256" key="6">
    <source>
        <dbReference type="ARBA" id="ARBA00022723"/>
    </source>
</evidence>
<evidence type="ECO:0000256" key="8">
    <source>
        <dbReference type="ARBA" id="ARBA00022801"/>
    </source>
</evidence>
<dbReference type="Pfam" id="PF00850">
    <property type="entry name" value="Hist_deacetyl"/>
    <property type="match status" value="1"/>
</dbReference>
<dbReference type="EC" id="3.5.1.98" evidence="4"/>
<dbReference type="PANTHER" id="PTHR10625">
    <property type="entry name" value="HISTONE DEACETYLASE HDAC1-RELATED"/>
    <property type="match status" value="1"/>
</dbReference>
<dbReference type="GO" id="GO:0005737">
    <property type="term" value="C:cytoplasm"/>
    <property type="evidence" value="ECO:0007669"/>
    <property type="project" value="TreeGrafter"/>
</dbReference>
<evidence type="ECO:0000313" key="15">
    <source>
        <dbReference type="EMBL" id="KAL0431127.1"/>
    </source>
</evidence>
<keyword evidence="8" id="KW-0378">Hydrolase</keyword>
<dbReference type="SUPFAM" id="SSF52768">
    <property type="entry name" value="Arginase/deacetylase"/>
    <property type="match status" value="1"/>
</dbReference>
<comment type="subcellular location">
    <subcellularLocation>
        <location evidence="2">Nucleus</location>
    </subcellularLocation>
</comment>
<comment type="similarity">
    <text evidence="3">Belongs to the histone deacetylase family. HD type 2 subfamily.</text>
</comment>
<keyword evidence="13" id="KW-0539">Nucleus</keyword>
<dbReference type="InterPro" id="IPR001876">
    <property type="entry name" value="Znf_RanBP2"/>
</dbReference>
<proteinExistence type="inferred from homology"/>
<comment type="caution">
    <text evidence="15">The sequence shown here is derived from an EMBL/GenBank/DDBJ whole genome shotgun (WGS) entry which is preliminary data.</text>
</comment>
<accession>A0AAW2VNS4</accession>